<evidence type="ECO:0000256" key="5">
    <source>
        <dbReference type="ARBA" id="ARBA00093190"/>
    </source>
</evidence>
<evidence type="ECO:0000256" key="15">
    <source>
        <dbReference type="ARBA" id="ARBA00093567"/>
    </source>
</evidence>
<dbReference type="EC" id="1.5.1.25" evidence="2"/>
<evidence type="ECO:0000256" key="6">
    <source>
        <dbReference type="ARBA" id="ARBA00093197"/>
    </source>
</evidence>
<comment type="catalytic activity">
    <reaction evidence="12">
        <text>(3R)-1,4-thiomorpholine-3-carboxylate + NADP(+) = 3,4-dehydrothiomorpholine-3-carboxylate + NADPH + 2 H(+)</text>
        <dbReference type="Rhea" id="RHEA:12500"/>
        <dbReference type="ChEBI" id="CHEBI:15378"/>
        <dbReference type="ChEBI" id="CHEBI:57783"/>
        <dbReference type="ChEBI" id="CHEBI:58349"/>
        <dbReference type="ChEBI" id="CHEBI:58517"/>
        <dbReference type="ChEBI" id="CHEBI:176873"/>
        <dbReference type="EC" id="1.5.1.25"/>
    </reaction>
    <physiologicalReaction direction="right-to-left" evidence="12">
        <dbReference type="Rhea" id="RHEA:12502"/>
    </physiologicalReaction>
</comment>
<evidence type="ECO:0000256" key="17">
    <source>
        <dbReference type="ARBA" id="ARBA00093650"/>
    </source>
</evidence>
<dbReference type="InterPro" id="IPR003462">
    <property type="entry name" value="ODC_Mu_crystall"/>
</dbReference>
<dbReference type="PIRSF" id="PIRSF001439">
    <property type="entry name" value="CryM"/>
    <property type="match status" value="1"/>
</dbReference>
<comment type="catalytic activity">
    <reaction evidence="6">
        <text>Delta(2)-thiazoline-2-carboxylate + NADPH + 2 H(+) = L-thiazolidine-2-carboxylate + NADP(+)</text>
        <dbReference type="Rhea" id="RHEA:68072"/>
        <dbReference type="ChEBI" id="CHEBI:15378"/>
        <dbReference type="ChEBI" id="CHEBI:57783"/>
        <dbReference type="ChEBI" id="CHEBI:58349"/>
        <dbReference type="ChEBI" id="CHEBI:176895"/>
        <dbReference type="ChEBI" id="CHEBI:176896"/>
    </reaction>
    <physiologicalReaction direction="left-to-right" evidence="6">
        <dbReference type="Rhea" id="RHEA:68073"/>
    </physiologicalReaction>
</comment>
<protein>
    <recommendedName>
        <fullName evidence="3">Ketimine reductase mu-crystallin</fullName>
        <ecNumber evidence="16">1.5.1.1</ecNumber>
        <ecNumber evidence="2">1.5.1.25</ecNumber>
    </recommendedName>
    <alternativeName>
        <fullName evidence="17">1-piperideine-2-carboxylate/1-pyrroline-2-carboxylate reductase</fullName>
    </alternativeName>
    <alternativeName>
        <fullName evidence="4">NADP-regulated thyroid-hormone-binding protein</fullName>
    </alternativeName>
</protein>
<dbReference type="OMA" id="VKIVNVH"/>
<comment type="catalytic activity">
    <reaction evidence="11">
        <text>(S)-cystathionine ketimine + NADH + 2 H(+) = (3R,5S)-2,3,5,6,7-pentahydro-1,4-thiazepine-3,5-dicarboxylate + NAD(+)</text>
        <dbReference type="Rhea" id="RHEA:68032"/>
        <dbReference type="ChEBI" id="CHEBI:15378"/>
        <dbReference type="ChEBI" id="CHEBI:57540"/>
        <dbReference type="ChEBI" id="CHEBI:57945"/>
        <dbReference type="ChEBI" id="CHEBI:176808"/>
        <dbReference type="ChEBI" id="CHEBI:176810"/>
    </reaction>
    <physiologicalReaction direction="left-to-right" evidence="11">
        <dbReference type="Rhea" id="RHEA:68033"/>
    </physiologicalReaction>
</comment>
<dbReference type="Ensembl" id="ENSCSAVT00000011986.1">
    <property type="protein sequence ID" value="ENSCSAVP00000011848.1"/>
    <property type="gene ID" value="ENSCSAVG00000006952.1"/>
</dbReference>
<dbReference type="HOGENOM" id="CLU_042088_1_1_1"/>
<dbReference type="InParanoid" id="H2Z2N6"/>
<accession>H2Z2N6</accession>
<comment type="catalytic activity">
    <reaction evidence="8">
        <text>(3R)-1,4-thiomorpholine-3-carboxylate + NAD(+) = 3,4-dehydrothiomorpholine-3-carboxylate + NADH + 2 H(+)</text>
        <dbReference type="Rhea" id="RHEA:12504"/>
        <dbReference type="ChEBI" id="CHEBI:15378"/>
        <dbReference type="ChEBI" id="CHEBI:57540"/>
        <dbReference type="ChEBI" id="CHEBI:57945"/>
        <dbReference type="ChEBI" id="CHEBI:58517"/>
        <dbReference type="ChEBI" id="CHEBI:176873"/>
        <dbReference type="EC" id="1.5.1.25"/>
    </reaction>
    <physiologicalReaction direction="right-to-left" evidence="8">
        <dbReference type="Rhea" id="RHEA:12506"/>
    </physiologicalReaction>
</comment>
<dbReference type="InterPro" id="IPR023401">
    <property type="entry name" value="ODC_N"/>
</dbReference>
<organism evidence="18 19">
    <name type="scientific">Ciona savignyi</name>
    <name type="common">Pacific transparent sea squirt</name>
    <dbReference type="NCBI Taxonomy" id="51511"/>
    <lineage>
        <taxon>Eukaryota</taxon>
        <taxon>Metazoa</taxon>
        <taxon>Chordata</taxon>
        <taxon>Tunicata</taxon>
        <taxon>Ascidiacea</taxon>
        <taxon>Phlebobranchia</taxon>
        <taxon>Cionidae</taxon>
        <taxon>Ciona</taxon>
    </lineage>
</organism>
<evidence type="ECO:0000256" key="1">
    <source>
        <dbReference type="ARBA" id="ARBA00008903"/>
    </source>
</evidence>
<comment type="similarity">
    <text evidence="1">Belongs to the ornithine cyclodeaminase/mu-crystallin family.</text>
</comment>
<evidence type="ECO:0000313" key="18">
    <source>
        <dbReference type="Ensembl" id="ENSCSAVP00000011848.1"/>
    </source>
</evidence>
<dbReference type="GO" id="GO:0005737">
    <property type="term" value="C:cytoplasm"/>
    <property type="evidence" value="ECO:0007669"/>
    <property type="project" value="TreeGrafter"/>
</dbReference>
<comment type="catalytic activity">
    <reaction evidence="7">
        <text>L-proline + NADP(+) = 1-pyrroline-2-carboxylate + NADPH + H(+)</text>
        <dbReference type="Rhea" id="RHEA:20317"/>
        <dbReference type="ChEBI" id="CHEBI:15378"/>
        <dbReference type="ChEBI" id="CHEBI:39785"/>
        <dbReference type="ChEBI" id="CHEBI:57783"/>
        <dbReference type="ChEBI" id="CHEBI:58349"/>
        <dbReference type="ChEBI" id="CHEBI:60039"/>
        <dbReference type="EC" id="1.5.1.1"/>
    </reaction>
    <physiologicalReaction direction="right-to-left" evidence="7">
        <dbReference type="Rhea" id="RHEA:20319"/>
    </physiologicalReaction>
</comment>
<sequence>TRMSKLKLIGNNTVRRVLKYEELIPAIETCLLNFSRGKIRQPVRSSVDIEQHKGVFLSMAAYDTVQDSCAMKMVSFYPNNTQHHSLPCIQSTILHLQPQTGVLLAVIEANAITDMRTAAASAVATKYLAPDNAKVLAIFGAGSQARSHFYALTHVQQFQEVVIIWNHTVPNGEKLSKEVSQSFKNVRFCASAKEAAVNADVIVTATNASKPFLKGEWLKNGVHINSVGACLANWREMDDDCMNQCDLYVDSREGALKESGDIILCQPKILGELGEVIEGGCRADRNSKTIFKSLGMAAEDVAASQLVWDKVKDTE</sequence>
<dbReference type="EC" id="1.5.1.1" evidence="16"/>
<comment type="catalytic activity">
    <reaction evidence="5">
        <text>L-pipecolate + NAD(+) = Delta(1)-piperideine-2-carboxylate + NADH + H(+)</text>
        <dbReference type="Rhea" id="RHEA:30807"/>
        <dbReference type="ChEBI" id="CHEBI:15378"/>
        <dbReference type="ChEBI" id="CHEBI:57540"/>
        <dbReference type="ChEBI" id="CHEBI:57945"/>
        <dbReference type="ChEBI" id="CHEBI:61185"/>
        <dbReference type="ChEBI" id="CHEBI:77631"/>
        <dbReference type="EC" id="1.5.1.1"/>
    </reaction>
    <physiologicalReaction direction="right-to-left" evidence="5">
        <dbReference type="Rhea" id="RHEA:30809"/>
    </physiologicalReaction>
</comment>
<evidence type="ECO:0000256" key="14">
    <source>
        <dbReference type="ARBA" id="ARBA00093273"/>
    </source>
</evidence>
<dbReference type="SUPFAM" id="SSF51735">
    <property type="entry name" value="NAD(P)-binding Rossmann-fold domains"/>
    <property type="match status" value="1"/>
</dbReference>
<reference evidence="18" key="2">
    <citation type="submission" date="2025-08" db="UniProtKB">
        <authorList>
            <consortium name="Ensembl"/>
        </authorList>
    </citation>
    <scope>IDENTIFICATION</scope>
</reference>
<dbReference type="eggNOG" id="KOG3007">
    <property type="taxonomic scope" value="Eukaryota"/>
</dbReference>
<dbReference type="FunFam" id="3.40.50.720:FF:000241">
    <property type="entry name" value="ketimine reductase mu-crystallin"/>
    <property type="match status" value="1"/>
</dbReference>
<dbReference type="InterPro" id="IPR036291">
    <property type="entry name" value="NAD(P)-bd_dom_sf"/>
</dbReference>
<dbReference type="GeneTree" id="ENSGT00390000000237"/>
<evidence type="ECO:0000256" key="2">
    <source>
        <dbReference type="ARBA" id="ARBA00012883"/>
    </source>
</evidence>
<dbReference type="Gene3D" id="3.40.50.720">
    <property type="entry name" value="NAD(P)-binding Rossmann-like Domain"/>
    <property type="match status" value="1"/>
</dbReference>
<dbReference type="GO" id="GO:0042562">
    <property type="term" value="F:hormone binding"/>
    <property type="evidence" value="ECO:0007669"/>
    <property type="project" value="TreeGrafter"/>
</dbReference>
<comment type="catalytic activity">
    <reaction evidence="14">
        <text>L-pipecolate + NADP(+) = Delta(1)-piperideine-2-carboxylate + NADPH + H(+)</text>
        <dbReference type="Rhea" id="RHEA:12524"/>
        <dbReference type="ChEBI" id="CHEBI:15378"/>
        <dbReference type="ChEBI" id="CHEBI:57783"/>
        <dbReference type="ChEBI" id="CHEBI:58349"/>
        <dbReference type="ChEBI" id="CHEBI:61185"/>
        <dbReference type="ChEBI" id="CHEBI:77631"/>
        <dbReference type="EC" id="1.5.1.1"/>
    </reaction>
    <physiologicalReaction direction="right-to-left" evidence="14">
        <dbReference type="Rhea" id="RHEA:12526"/>
    </physiologicalReaction>
</comment>
<name>H2Z2N6_CIOSA</name>
<dbReference type="AlphaFoldDB" id="H2Z2N6"/>
<evidence type="ECO:0000256" key="3">
    <source>
        <dbReference type="ARBA" id="ARBA00015173"/>
    </source>
</evidence>
<evidence type="ECO:0000313" key="19">
    <source>
        <dbReference type="Proteomes" id="UP000007875"/>
    </source>
</evidence>
<dbReference type="PANTHER" id="PTHR13812:SF19">
    <property type="entry name" value="KETIMINE REDUCTASE MU-CRYSTALLIN"/>
    <property type="match status" value="1"/>
</dbReference>
<dbReference type="Pfam" id="PF02423">
    <property type="entry name" value="OCD_Mu_crystall"/>
    <property type="match status" value="1"/>
</dbReference>
<evidence type="ECO:0000256" key="4">
    <source>
        <dbReference type="ARBA" id="ARBA00033420"/>
    </source>
</evidence>
<evidence type="ECO:0000256" key="10">
    <source>
        <dbReference type="ARBA" id="ARBA00093248"/>
    </source>
</evidence>
<evidence type="ECO:0000256" key="13">
    <source>
        <dbReference type="ARBA" id="ARBA00093264"/>
    </source>
</evidence>
<evidence type="ECO:0000256" key="12">
    <source>
        <dbReference type="ARBA" id="ARBA00093263"/>
    </source>
</evidence>
<dbReference type="STRING" id="51511.ENSCSAVP00000011848"/>
<reference evidence="19" key="1">
    <citation type="submission" date="2003-08" db="EMBL/GenBank/DDBJ databases">
        <authorList>
            <person name="Birren B."/>
            <person name="Nusbaum C."/>
            <person name="Abebe A."/>
            <person name="Abouelleil A."/>
            <person name="Adekoya E."/>
            <person name="Ait-zahra M."/>
            <person name="Allen N."/>
            <person name="Allen T."/>
            <person name="An P."/>
            <person name="Anderson M."/>
            <person name="Anderson S."/>
            <person name="Arachchi H."/>
            <person name="Armbruster J."/>
            <person name="Bachantsang P."/>
            <person name="Baldwin J."/>
            <person name="Barry A."/>
            <person name="Bayul T."/>
            <person name="Blitshsteyn B."/>
            <person name="Bloom T."/>
            <person name="Blye J."/>
            <person name="Boguslavskiy L."/>
            <person name="Borowsky M."/>
            <person name="Boukhgalter B."/>
            <person name="Brunache A."/>
            <person name="Butler J."/>
            <person name="Calixte N."/>
            <person name="Calvo S."/>
            <person name="Camarata J."/>
            <person name="Campo K."/>
            <person name="Chang J."/>
            <person name="Cheshatsang Y."/>
            <person name="Citroen M."/>
            <person name="Collymore A."/>
            <person name="Considine T."/>
            <person name="Cook A."/>
            <person name="Cooke P."/>
            <person name="Corum B."/>
            <person name="Cuomo C."/>
            <person name="David R."/>
            <person name="Dawoe T."/>
            <person name="Degray S."/>
            <person name="Dodge S."/>
            <person name="Dooley K."/>
            <person name="Dorje P."/>
            <person name="Dorjee K."/>
            <person name="Dorris L."/>
            <person name="Duffey N."/>
            <person name="Dupes A."/>
            <person name="Elkins T."/>
            <person name="Engels R."/>
            <person name="Erickson J."/>
            <person name="Farina A."/>
            <person name="Faro S."/>
            <person name="Ferreira P."/>
            <person name="Fischer H."/>
            <person name="Fitzgerald M."/>
            <person name="Foley K."/>
            <person name="Gage D."/>
            <person name="Galagan J."/>
            <person name="Gearin G."/>
            <person name="Gnerre S."/>
            <person name="Gnirke A."/>
            <person name="Goyette A."/>
            <person name="Graham J."/>
            <person name="Grandbois E."/>
            <person name="Gyaltsen K."/>
            <person name="Hafez N."/>
            <person name="Hagopian D."/>
            <person name="Hagos B."/>
            <person name="Hall J."/>
            <person name="Hatcher B."/>
            <person name="Heller A."/>
            <person name="Higgins H."/>
            <person name="Honan T."/>
            <person name="Horn A."/>
            <person name="Houde N."/>
            <person name="Hughes L."/>
            <person name="Hulme W."/>
            <person name="Husby E."/>
            <person name="Iliev I."/>
            <person name="Jaffe D."/>
            <person name="Jones C."/>
            <person name="Kamal M."/>
            <person name="Kamat A."/>
            <person name="Kamvysselis M."/>
            <person name="Karlsson E."/>
            <person name="Kells C."/>
            <person name="Kieu A."/>
            <person name="Kisner P."/>
            <person name="Kodira C."/>
            <person name="Kulbokas E."/>
            <person name="Labutti K."/>
            <person name="Lama D."/>
            <person name="Landers T."/>
            <person name="Leger J."/>
            <person name="Levine S."/>
            <person name="Lewis D."/>
            <person name="Lewis T."/>
            <person name="Lindblad-toh K."/>
            <person name="Liu X."/>
            <person name="Lokyitsang T."/>
            <person name="Lokyitsang Y."/>
            <person name="Lucien O."/>
            <person name="Lui A."/>
            <person name="Ma L.J."/>
            <person name="Mabbitt R."/>
            <person name="Macdonald J."/>
            <person name="Maclean C."/>
            <person name="Major J."/>
            <person name="Manning J."/>
            <person name="Marabella R."/>
            <person name="Maru K."/>
            <person name="Matthews C."/>
            <person name="Mauceli E."/>
            <person name="Mccarthy M."/>
            <person name="Mcdonough S."/>
            <person name="Mcghee T."/>
            <person name="Meldrim J."/>
            <person name="Meneus L."/>
            <person name="Mesirov J."/>
            <person name="Mihalev A."/>
            <person name="Mihova T."/>
            <person name="Mikkelsen T."/>
            <person name="Mlenga V."/>
            <person name="Moru K."/>
            <person name="Mozes J."/>
            <person name="Mulrain L."/>
            <person name="Munson G."/>
            <person name="Naylor J."/>
            <person name="Newes C."/>
            <person name="Nguyen C."/>
            <person name="Nguyen N."/>
            <person name="Nguyen T."/>
            <person name="Nicol R."/>
            <person name="Nielsen C."/>
            <person name="Nizzari M."/>
            <person name="Norbu C."/>
            <person name="Norbu N."/>
            <person name="O'donnell P."/>
            <person name="Okoawo O."/>
            <person name="O'leary S."/>
            <person name="Omotosho B."/>
            <person name="O'neill K."/>
            <person name="Osman S."/>
            <person name="Parker S."/>
            <person name="Perrin D."/>
            <person name="Phunkhang P."/>
            <person name="Piqani B."/>
            <person name="Purcell S."/>
            <person name="Rachupka T."/>
            <person name="Ramasamy U."/>
            <person name="Rameau R."/>
            <person name="Ray V."/>
            <person name="Raymond C."/>
            <person name="Retta R."/>
            <person name="Richardson S."/>
            <person name="Rise C."/>
            <person name="Rodriguez J."/>
            <person name="Rogers J."/>
            <person name="Rogov P."/>
            <person name="Rutman M."/>
            <person name="Schupbach R."/>
            <person name="Seaman C."/>
            <person name="Settipalli S."/>
            <person name="Sharpe T."/>
            <person name="Sheridan J."/>
            <person name="Sherpa N."/>
            <person name="Shi J."/>
            <person name="Smirnov S."/>
            <person name="Smith C."/>
            <person name="Sougnez C."/>
            <person name="Spencer B."/>
            <person name="Stalker J."/>
            <person name="Stange-thomann N."/>
            <person name="Stavropoulos S."/>
            <person name="Stetson K."/>
            <person name="Stone C."/>
            <person name="Stone S."/>
            <person name="Stubbs M."/>
            <person name="Talamas J."/>
            <person name="Tchuinga P."/>
            <person name="Tenzing P."/>
            <person name="Tesfaye S."/>
            <person name="Theodore J."/>
            <person name="Thoulutsang Y."/>
            <person name="Topham K."/>
            <person name="Towey S."/>
            <person name="Tsamla T."/>
            <person name="Tsomo N."/>
            <person name="Vallee D."/>
            <person name="Vassiliev H."/>
            <person name="Venkataraman V."/>
            <person name="Vinson J."/>
            <person name="Vo A."/>
            <person name="Wade C."/>
            <person name="Wang S."/>
            <person name="Wangchuk T."/>
            <person name="Wangdi T."/>
            <person name="Whittaker C."/>
            <person name="Wilkinson J."/>
            <person name="Wu Y."/>
            <person name="Wyman D."/>
            <person name="Yadav S."/>
            <person name="Yang S."/>
            <person name="Yang X."/>
            <person name="Yeager S."/>
            <person name="Yee E."/>
            <person name="Young G."/>
            <person name="Zainoun J."/>
            <person name="Zembeck L."/>
            <person name="Zimmer A."/>
            <person name="Zody M."/>
            <person name="Lander E."/>
        </authorList>
    </citation>
    <scope>NUCLEOTIDE SEQUENCE [LARGE SCALE GENOMIC DNA]</scope>
</reference>
<comment type="catalytic activity">
    <reaction evidence="9">
        <text>(S)-cystathionine ketimine + NADPH + 2 H(+) = (3R,5S)-2,3,5,6,7-pentahydro-1,4-thiazepine-3,5-dicarboxylate + NADP(+)</text>
        <dbReference type="Rhea" id="RHEA:68036"/>
        <dbReference type="ChEBI" id="CHEBI:15378"/>
        <dbReference type="ChEBI" id="CHEBI:57783"/>
        <dbReference type="ChEBI" id="CHEBI:58349"/>
        <dbReference type="ChEBI" id="CHEBI:176808"/>
        <dbReference type="ChEBI" id="CHEBI:176810"/>
    </reaction>
    <physiologicalReaction direction="left-to-right" evidence="9">
        <dbReference type="Rhea" id="RHEA:68037"/>
    </physiologicalReaction>
</comment>
<proteinExistence type="inferred from homology"/>
<dbReference type="Proteomes" id="UP000007875">
    <property type="component" value="Unassembled WGS sequence"/>
</dbReference>
<reference evidence="18" key="3">
    <citation type="submission" date="2025-09" db="UniProtKB">
        <authorList>
            <consortium name="Ensembl"/>
        </authorList>
    </citation>
    <scope>IDENTIFICATION</scope>
</reference>
<evidence type="ECO:0000256" key="9">
    <source>
        <dbReference type="ARBA" id="ARBA00093227"/>
    </source>
</evidence>
<evidence type="ECO:0000256" key="11">
    <source>
        <dbReference type="ARBA" id="ARBA00093250"/>
    </source>
</evidence>
<keyword evidence="19" id="KW-1185">Reference proteome</keyword>
<dbReference type="GO" id="GO:0047127">
    <property type="term" value="F:thiomorpholine-carboxylate dehydrogenase activity"/>
    <property type="evidence" value="ECO:0007669"/>
    <property type="project" value="UniProtKB-EC"/>
</dbReference>
<comment type="catalytic activity">
    <reaction evidence="13">
        <text>L-proline + NAD(+) = 1-pyrroline-2-carboxylate + NADH + H(+)</text>
        <dbReference type="Rhea" id="RHEA:20321"/>
        <dbReference type="ChEBI" id="CHEBI:15378"/>
        <dbReference type="ChEBI" id="CHEBI:39785"/>
        <dbReference type="ChEBI" id="CHEBI:57540"/>
        <dbReference type="ChEBI" id="CHEBI:57945"/>
        <dbReference type="ChEBI" id="CHEBI:60039"/>
        <dbReference type="EC" id="1.5.1.1"/>
    </reaction>
    <physiologicalReaction direction="right-to-left" evidence="13">
        <dbReference type="Rhea" id="RHEA:20323"/>
    </physiologicalReaction>
</comment>
<dbReference type="PANTHER" id="PTHR13812">
    <property type="entry name" value="KETIMINE REDUCTASE MU-CRYSTALLIN"/>
    <property type="match status" value="1"/>
</dbReference>
<dbReference type="GO" id="GO:0050241">
    <property type="term" value="F:pyrroline-2-carboxylate reductase activity"/>
    <property type="evidence" value="ECO:0007669"/>
    <property type="project" value="UniProtKB-EC"/>
</dbReference>
<comment type="subunit">
    <text evidence="15">Homodimer. Binds the thyroid hormone triiodothyronine (T3); T3 binding inhibits enzymatic activity.</text>
</comment>
<evidence type="ECO:0000256" key="8">
    <source>
        <dbReference type="ARBA" id="ARBA00093226"/>
    </source>
</evidence>
<dbReference type="Gene3D" id="3.30.1780.10">
    <property type="entry name" value="ornithine cyclodeaminase, domain 1"/>
    <property type="match status" value="1"/>
</dbReference>
<evidence type="ECO:0000256" key="7">
    <source>
        <dbReference type="ARBA" id="ARBA00093203"/>
    </source>
</evidence>
<comment type="catalytic activity">
    <reaction evidence="10">
        <text>(R)-lanthionine ketimine + NADPH + 2 H(+) = (3R,5R)-1,4-thiomorpholine-3,5-dicarboxylate + NADP(+)</text>
        <dbReference type="Rhea" id="RHEA:68040"/>
        <dbReference type="ChEBI" id="CHEBI:15378"/>
        <dbReference type="ChEBI" id="CHEBI:57783"/>
        <dbReference type="ChEBI" id="CHEBI:58349"/>
        <dbReference type="ChEBI" id="CHEBI:176891"/>
        <dbReference type="ChEBI" id="CHEBI:176892"/>
    </reaction>
    <physiologicalReaction direction="left-to-right" evidence="10">
        <dbReference type="Rhea" id="RHEA:68041"/>
    </physiologicalReaction>
</comment>
<evidence type="ECO:0000256" key="16">
    <source>
        <dbReference type="ARBA" id="ARBA00093598"/>
    </source>
</evidence>